<proteinExistence type="predicted"/>
<dbReference type="AlphaFoldDB" id="A0AAU9LJP0"/>
<sequence>MYYYLPNQAIIDGLKELRYKDDYVRFLDVGYINDCKTNIYIDHYHKTIMEWIEEEKSEKGDNASETYEDDVDSIMSDDISVDHEVEEEVIEILKSFDLFLSKKNLIPEGGVDDEVVQFRIYDPNQK</sequence>
<reference evidence="1 2" key="1">
    <citation type="submission" date="2022-01" db="EMBL/GenBank/DDBJ databases">
        <authorList>
            <person name="Xiong W."/>
            <person name="Schranz E."/>
        </authorList>
    </citation>
    <scope>NUCLEOTIDE SEQUENCE [LARGE SCALE GENOMIC DNA]</scope>
</reference>
<dbReference type="Proteomes" id="UP001157418">
    <property type="component" value="Unassembled WGS sequence"/>
</dbReference>
<name>A0AAU9LJP0_9ASTR</name>
<protein>
    <submittedName>
        <fullName evidence="1">Uncharacterized protein</fullName>
    </submittedName>
</protein>
<comment type="caution">
    <text evidence="1">The sequence shown here is derived from an EMBL/GenBank/DDBJ whole genome shotgun (WGS) entry which is preliminary data.</text>
</comment>
<gene>
    <name evidence="1" type="ORF">LVIROSA_LOCUS1347</name>
</gene>
<keyword evidence="2" id="KW-1185">Reference proteome</keyword>
<evidence type="ECO:0000313" key="2">
    <source>
        <dbReference type="Proteomes" id="UP001157418"/>
    </source>
</evidence>
<evidence type="ECO:0000313" key="1">
    <source>
        <dbReference type="EMBL" id="CAH1413384.1"/>
    </source>
</evidence>
<accession>A0AAU9LJP0</accession>
<dbReference type="EMBL" id="CAKMRJ010000001">
    <property type="protein sequence ID" value="CAH1413384.1"/>
    <property type="molecule type" value="Genomic_DNA"/>
</dbReference>
<organism evidence="1 2">
    <name type="scientific">Lactuca virosa</name>
    <dbReference type="NCBI Taxonomy" id="75947"/>
    <lineage>
        <taxon>Eukaryota</taxon>
        <taxon>Viridiplantae</taxon>
        <taxon>Streptophyta</taxon>
        <taxon>Embryophyta</taxon>
        <taxon>Tracheophyta</taxon>
        <taxon>Spermatophyta</taxon>
        <taxon>Magnoliopsida</taxon>
        <taxon>eudicotyledons</taxon>
        <taxon>Gunneridae</taxon>
        <taxon>Pentapetalae</taxon>
        <taxon>asterids</taxon>
        <taxon>campanulids</taxon>
        <taxon>Asterales</taxon>
        <taxon>Asteraceae</taxon>
        <taxon>Cichorioideae</taxon>
        <taxon>Cichorieae</taxon>
        <taxon>Lactucinae</taxon>
        <taxon>Lactuca</taxon>
    </lineage>
</organism>